<sequence length="353" mass="38991">MYSVEQRDGAAFVWVGSAEYRRNDWRRAWNMLSFAWNLLRTASSMRREGPPDVIIGSSPHPFAALAAAYLARKLGSRFVLEVRDLWPQALVDMGGLRESHPGVKLLRFIERRLYARAERIVVLAAGAERYLTERGVDPERIVYVPNGVHLDNFRVSPDRRQSRARFGFDCFTIVYAGAHGPANALETIVKAAQMVSDLPVKFVLVGDGPAKDSLVELARSLAVRNVQFLDPVPKSEMADLLSAADAAVITLRNAQAFSYAVSPNKLFDYMAAGRPILCAVPGEVAQLVRTAGAGIPVEPENEAQLADAVRQLVALPQTEREQMGHRGRAYLEAHFDRRALAGRLAEALASIWT</sequence>
<dbReference type="CDD" id="cd03794">
    <property type="entry name" value="GT4_WbuB-like"/>
    <property type="match status" value="1"/>
</dbReference>
<organism evidence="2 3">
    <name type="scientific">Symbiobacterium terraclitae</name>
    <dbReference type="NCBI Taxonomy" id="557451"/>
    <lineage>
        <taxon>Bacteria</taxon>
        <taxon>Bacillati</taxon>
        <taxon>Bacillota</taxon>
        <taxon>Clostridia</taxon>
        <taxon>Eubacteriales</taxon>
        <taxon>Symbiobacteriaceae</taxon>
        <taxon>Symbiobacterium</taxon>
    </lineage>
</organism>
<evidence type="ECO:0000313" key="2">
    <source>
        <dbReference type="EMBL" id="MBP2017889.1"/>
    </source>
</evidence>
<keyword evidence="3" id="KW-1185">Reference proteome</keyword>
<dbReference type="PANTHER" id="PTHR45947:SF3">
    <property type="entry name" value="SULFOQUINOVOSYL TRANSFERASE SQD2"/>
    <property type="match status" value="1"/>
</dbReference>
<evidence type="ECO:0000313" key="3">
    <source>
        <dbReference type="Proteomes" id="UP001519289"/>
    </source>
</evidence>
<reference evidence="2 3" key="1">
    <citation type="submission" date="2021-03" db="EMBL/GenBank/DDBJ databases">
        <title>Genomic Encyclopedia of Type Strains, Phase IV (KMG-IV): sequencing the most valuable type-strain genomes for metagenomic binning, comparative biology and taxonomic classification.</title>
        <authorList>
            <person name="Goeker M."/>
        </authorList>
    </citation>
    <scope>NUCLEOTIDE SEQUENCE [LARGE SCALE GENOMIC DNA]</scope>
    <source>
        <strain evidence="2 3">DSM 27138</strain>
    </source>
</reference>
<dbReference type="SUPFAM" id="SSF53756">
    <property type="entry name" value="UDP-Glycosyltransferase/glycogen phosphorylase"/>
    <property type="match status" value="1"/>
</dbReference>
<gene>
    <name evidence="2" type="ORF">J2Z79_001275</name>
</gene>
<proteinExistence type="predicted"/>
<dbReference type="Pfam" id="PF13692">
    <property type="entry name" value="Glyco_trans_1_4"/>
    <property type="match status" value="1"/>
</dbReference>
<dbReference type="EMBL" id="JAGGLG010000008">
    <property type="protein sequence ID" value="MBP2017889.1"/>
    <property type="molecule type" value="Genomic_DNA"/>
</dbReference>
<dbReference type="Pfam" id="PF13579">
    <property type="entry name" value="Glyco_trans_4_4"/>
    <property type="match status" value="1"/>
</dbReference>
<protein>
    <submittedName>
        <fullName evidence="2">Glycosyltransferase involved in cell wall biosynthesis</fullName>
    </submittedName>
</protein>
<dbReference type="PANTHER" id="PTHR45947">
    <property type="entry name" value="SULFOQUINOVOSYL TRANSFERASE SQD2"/>
    <property type="match status" value="1"/>
</dbReference>
<accession>A0ABS4JQS2</accession>
<dbReference type="Proteomes" id="UP001519289">
    <property type="component" value="Unassembled WGS sequence"/>
</dbReference>
<comment type="caution">
    <text evidence="2">The sequence shown here is derived from an EMBL/GenBank/DDBJ whole genome shotgun (WGS) entry which is preliminary data.</text>
</comment>
<evidence type="ECO:0000259" key="1">
    <source>
        <dbReference type="Pfam" id="PF13579"/>
    </source>
</evidence>
<dbReference type="InterPro" id="IPR028098">
    <property type="entry name" value="Glyco_trans_4-like_N"/>
</dbReference>
<dbReference type="InterPro" id="IPR050194">
    <property type="entry name" value="Glycosyltransferase_grp1"/>
</dbReference>
<name>A0ABS4JQS2_9FIRM</name>
<dbReference type="Gene3D" id="3.40.50.2000">
    <property type="entry name" value="Glycogen Phosphorylase B"/>
    <property type="match status" value="2"/>
</dbReference>
<feature type="domain" description="Glycosyltransferase subfamily 4-like N-terminal" evidence="1">
    <location>
        <begin position="15"/>
        <end position="147"/>
    </location>
</feature>